<evidence type="ECO:0000313" key="2">
    <source>
        <dbReference type="EMBL" id="CBQ71483.1"/>
    </source>
</evidence>
<evidence type="ECO:0000256" key="1">
    <source>
        <dbReference type="SAM" id="MobiDB-lite"/>
    </source>
</evidence>
<dbReference type="eggNOG" id="ENOG502SFX9">
    <property type="taxonomic scope" value="Eukaryota"/>
</dbReference>
<evidence type="ECO:0000313" key="3">
    <source>
        <dbReference type="Proteomes" id="UP000008867"/>
    </source>
</evidence>
<feature type="compositionally biased region" description="Basic and acidic residues" evidence="1">
    <location>
        <begin position="39"/>
        <end position="52"/>
    </location>
</feature>
<dbReference type="Proteomes" id="UP000008867">
    <property type="component" value="Chromosome 22"/>
</dbReference>
<gene>
    <name evidence="2" type="ORF">sr11339</name>
</gene>
<dbReference type="AlphaFoldDB" id="E6ZW76"/>
<feature type="region of interest" description="Disordered" evidence="1">
    <location>
        <begin position="20"/>
        <end position="114"/>
    </location>
</feature>
<feature type="compositionally biased region" description="Low complexity" evidence="1">
    <location>
        <begin position="53"/>
        <end position="67"/>
    </location>
</feature>
<keyword evidence="3" id="KW-1185">Reference proteome</keyword>
<name>E6ZW76_SPORE</name>
<dbReference type="HOGENOM" id="CLU_155994_0_0_1"/>
<reference evidence="2 3" key="1">
    <citation type="journal article" date="2010" name="Science">
        <title>Pathogenicity determinants in smut fungi revealed by genome comparison.</title>
        <authorList>
            <person name="Schirawski J."/>
            <person name="Mannhaupt G."/>
            <person name="Muench K."/>
            <person name="Brefort T."/>
            <person name="Schipper K."/>
            <person name="Doehlemann G."/>
            <person name="Di Stasio M."/>
            <person name="Roessel N."/>
            <person name="Mendoza-Mendoza A."/>
            <person name="Pester D."/>
            <person name="Mueller O."/>
            <person name="Winterberg B."/>
            <person name="Meyer E."/>
            <person name="Ghareeb H."/>
            <person name="Wollenberg T."/>
            <person name="Muensterkoetter M."/>
            <person name="Wong P."/>
            <person name="Walter M."/>
            <person name="Stukenbrock E."/>
            <person name="Gueldener U."/>
            <person name="Kahmann R."/>
        </authorList>
    </citation>
    <scope>NUCLEOTIDE SEQUENCE [LARGE SCALE GENOMIC DNA]</scope>
    <source>
        <strain evidence="3">SRZ2</strain>
    </source>
</reference>
<proteinExistence type="predicted"/>
<organism evidence="2 3">
    <name type="scientific">Sporisorium reilianum (strain SRZ2)</name>
    <name type="common">Maize head smut fungus</name>
    <dbReference type="NCBI Taxonomy" id="999809"/>
    <lineage>
        <taxon>Eukaryota</taxon>
        <taxon>Fungi</taxon>
        <taxon>Dikarya</taxon>
        <taxon>Basidiomycota</taxon>
        <taxon>Ustilaginomycotina</taxon>
        <taxon>Ustilaginomycetes</taxon>
        <taxon>Ustilaginales</taxon>
        <taxon>Ustilaginaceae</taxon>
        <taxon>Sporisorium</taxon>
    </lineage>
</organism>
<protein>
    <submittedName>
        <fullName evidence="2">Uncharacterized protein</fullName>
    </submittedName>
</protein>
<dbReference type="OrthoDB" id="2590867at2759"/>
<dbReference type="VEuPathDB" id="FungiDB:sr11339"/>
<feature type="compositionally biased region" description="Polar residues" evidence="1">
    <location>
        <begin position="102"/>
        <end position="114"/>
    </location>
</feature>
<sequence length="114" mass="11871">MSLGDKIGGVLKGTFDTIHGAGETIRGNINDGLDSAGEGLRHASNEHHKDEQSTSTTTTTTSSDASTFGKSSDYDTAGSQKGVANKGTEEFKHGIEQISDAFHSSKSSNTHPST</sequence>
<dbReference type="EMBL" id="FQ311444">
    <property type="protein sequence ID" value="CBQ71483.1"/>
    <property type="molecule type" value="Genomic_DNA"/>
</dbReference>
<accession>E6ZW76</accession>